<keyword evidence="4" id="KW-0009">Actin-binding</keyword>
<evidence type="ECO:0000256" key="2">
    <source>
        <dbReference type="ARBA" id="ARBA00004544"/>
    </source>
</evidence>
<comment type="subcellular location">
    <subcellularLocation>
        <location evidence="2">Cytoplasm</location>
        <location evidence="2">Cell cortex</location>
    </subcellularLocation>
    <subcellularLocation>
        <location evidence="1">Cytoplasm</location>
        <location evidence="1">Cytoskeleton</location>
    </subcellularLocation>
</comment>
<dbReference type="InterPro" id="IPR054060">
    <property type="entry name" value="TLN1-like_RS"/>
</dbReference>
<dbReference type="CDD" id="cd14473">
    <property type="entry name" value="FERM_B-lobe"/>
    <property type="match status" value="1"/>
</dbReference>
<dbReference type="Gene3D" id="1.20.120.230">
    <property type="entry name" value="Alpha-catenin/vinculin-like"/>
    <property type="match status" value="3"/>
</dbReference>
<dbReference type="InterPro" id="IPR036723">
    <property type="entry name" value="Alpha-catenin/vinculin-like_sf"/>
</dbReference>
<dbReference type="Gene3D" id="3.10.20.90">
    <property type="entry name" value="Phosphatidylinositol 3-kinase Catalytic Subunit, Chain A, domain 1"/>
    <property type="match status" value="2"/>
</dbReference>
<feature type="domain" description="I/LWEQ" evidence="8">
    <location>
        <begin position="2251"/>
        <end position="2491"/>
    </location>
</feature>
<dbReference type="GO" id="GO:0051015">
    <property type="term" value="F:actin filament binding"/>
    <property type="evidence" value="ECO:0007669"/>
    <property type="project" value="InterPro"/>
</dbReference>
<dbReference type="PROSITE" id="PS00660">
    <property type="entry name" value="FERM_1"/>
    <property type="match status" value="1"/>
</dbReference>
<keyword evidence="6" id="KW-0175">Coiled coil</keyword>
<dbReference type="SUPFAM" id="SSF47220">
    <property type="entry name" value="alpha-catenin/vinculin-like"/>
    <property type="match status" value="4"/>
</dbReference>
<dbReference type="SUPFAM" id="SSF50729">
    <property type="entry name" value="PH domain-like"/>
    <property type="match status" value="1"/>
</dbReference>
<dbReference type="PROSITE" id="PS50945">
    <property type="entry name" value="I_LWEQ"/>
    <property type="match status" value="1"/>
</dbReference>
<dbReference type="GO" id="GO:0005886">
    <property type="term" value="C:plasma membrane"/>
    <property type="evidence" value="ECO:0007669"/>
    <property type="project" value="TreeGrafter"/>
</dbReference>
<evidence type="ECO:0000259" key="8">
    <source>
        <dbReference type="PROSITE" id="PS50945"/>
    </source>
</evidence>
<dbReference type="CDD" id="cd17090">
    <property type="entry name" value="FERM_F1_TLN"/>
    <property type="match status" value="1"/>
</dbReference>
<dbReference type="Gene3D" id="1.20.1410.10">
    <property type="entry name" value="I/LWEQ domain"/>
    <property type="match status" value="1"/>
</dbReference>
<dbReference type="PROSITE" id="PS00661">
    <property type="entry name" value="FERM_2"/>
    <property type="match status" value="1"/>
</dbReference>
<dbReference type="Gene3D" id="2.30.29.30">
    <property type="entry name" value="Pleckstrin-homology domain (PH domain)/Phosphotyrosine-binding domain (PTB)"/>
    <property type="match status" value="1"/>
</dbReference>
<dbReference type="PANTHER" id="PTHR19981:SF1">
    <property type="entry name" value="RHEA, ISOFORM B"/>
    <property type="match status" value="1"/>
</dbReference>
<evidence type="ECO:0000256" key="6">
    <source>
        <dbReference type="SAM" id="Coils"/>
    </source>
</evidence>
<dbReference type="OrthoDB" id="10262320at2759"/>
<dbReference type="FunFam" id="2.30.29.30:FF:000028">
    <property type="entry name" value="Talin 2"/>
    <property type="match status" value="1"/>
</dbReference>
<dbReference type="GO" id="GO:0030036">
    <property type="term" value="P:actin cytoskeleton organization"/>
    <property type="evidence" value="ECO:0007669"/>
    <property type="project" value="TreeGrafter"/>
</dbReference>
<comment type="caution">
    <text evidence="9">The sequence shown here is derived from an EMBL/GenBank/DDBJ whole genome shotgun (WGS) entry which is preliminary data.</text>
</comment>
<dbReference type="SMART" id="SM01244">
    <property type="entry name" value="IRS"/>
    <property type="match status" value="1"/>
</dbReference>
<dbReference type="SUPFAM" id="SSF109885">
    <property type="entry name" value="I/LWEQ domain"/>
    <property type="match status" value="2"/>
</dbReference>
<dbReference type="InterPro" id="IPR019747">
    <property type="entry name" value="FERM_CS"/>
</dbReference>
<dbReference type="FunFam" id="1.20.80.10:FF:000007">
    <property type="entry name" value="Talin 2"/>
    <property type="match status" value="1"/>
</dbReference>
<keyword evidence="3" id="KW-0963">Cytoplasm</keyword>
<dbReference type="EMBL" id="AJWJ01000284">
    <property type="protein sequence ID" value="KAF2072395.1"/>
    <property type="molecule type" value="Genomic_DNA"/>
</dbReference>
<dbReference type="GO" id="GO:0005938">
    <property type="term" value="C:cell cortex"/>
    <property type="evidence" value="ECO:0007669"/>
    <property type="project" value="UniProtKB-SubCell"/>
</dbReference>
<evidence type="ECO:0000259" key="7">
    <source>
        <dbReference type="PROSITE" id="PS50057"/>
    </source>
</evidence>
<evidence type="ECO:0000313" key="9">
    <source>
        <dbReference type="EMBL" id="KAF2072395.1"/>
    </source>
</evidence>
<dbReference type="InterPro" id="IPR002558">
    <property type="entry name" value="ILWEQ_dom"/>
</dbReference>
<dbReference type="SUPFAM" id="SSF47031">
    <property type="entry name" value="Second domain of FERM"/>
    <property type="match status" value="1"/>
</dbReference>
<dbReference type="PANTHER" id="PTHR19981">
    <property type="entry name" value="TALIN"/>
    <property type="match status" value="1"/>
</dbReference>
<dbReference type="SMART" id="SM00307">
    <property type="entry name" value="ILWEQ"/>
    <property type="match status" value="1"/>
</dbReference>
<feature type="coiled-coil region" evidence="6">
    <location>
        <begin position="2458"/>
        <end position="2487"/>
    </location>
</feature>
<dbReference type="Pfam" id="PF01608">
    <property type="entry name" value="I_LWEQ"/>
    <property type="match status" value="1"/>
</dbReference>
<dbReference type="GO" id="GO:0098609">
    <property type="term" value="P:cell-cell adhesion"/>
    <property type="evidence" value="ECO:0007669"/>
    <property type="project" value="TreeGrafter"/>
</dbReference>
<dbReference type="InterPro" id="IPR019749">
    <property type="entry name" value="Band_41_domain"/>
</dbReference>
<dbReference type="Pfam" id="PF16511">
    <property type="entry name" value="FERM_f0"/>
    <property type="match status" value="1"/>
</dbReference>
<evidence type="ECO:0000256" key="5">
    <source>
        <dbReference type="ARBA" id="ARBA00023212"/>
    </source>
</evidence>
<keyword evidence="10" id="KW-1185">Reference proteome</keyword>
<organism evidence="9 10">
    <name type="scientific">Polysphondylium violaceum</name>
    <dbReference type="NCBI Taxonomy" id="133409"/>
    <lineage>
        <taxon>Eukaryota</taxon>
        <taxon>Amoebozoa</taxon>
        <taxon>Evosea</taxon>
        <taxon>Eumycetozoa</taxon>
        <taxon>Dictyostelia</taxon>
        <taxon>Dictyosteliales</taxon>
        <taxon>Dictyosteliaceae</taxon>
        <taxon>Polysphondylium</taxon>
    </lineage>
</organism>
<dbReference type="CDD" id="cd17089">
    <property type="entry name" value="FERM_F0_TLN"/>
    <property type="match status" value="1"/>
</dbReference>
<dbReference type="CDD" id="cd10569">
    <property type="entry name" value="FERM_C_Talin"/>
    <property type="match status" value="1"/>
</dbReference>
<dbReference type="Pfam" id="PF21692">
    <property type="entry name" value="Talin_R4"/>
    <property type="match status" value="1"/>
</dbReference>
<dbReference type="InterPro" id="IPR032425">
    <property type="entry name" value="FERM_f0"/>
</dbReference>
<dbReference type="Gene3D" id="1.20.80.10">
    <property type="match status" value="1"/>
</dbReference>
<evidence type="ECO:0000256" key="4">
    <source>
        <dbReference type="ARBA" id="ARBA00023203"/>
    </source>
</evidence>
<dbReference type="InterPro" id="IPR035964">
    <property type="entry name" value="I/LWEQ_dom_sf"/>
</dbReference>
<dbReference type="InterPro" id="IPR049108">
    <property type="entry name" value="Talin_R4"/>
</dbReference>
<dbReference type="InterPro" id="IPR019748">
    <property type="entry name" value="FERM_central"/>
</dbReference>
<evidence type="ECO:0000313" key="10">
    <source>
        <dbReference type="Proteomes" id="UP000695562"/>
    </source>
</evidence>
<dbReference type="Gene3D" id="1.20.1420.10">
    <property type="entry name" value="Talin, central domain"/>
    <property type="match status" value="6"/>
</dbReference>
<keyword evidence="5" id="KW-0206">Cytoskeleton</keyword>
<dbReference type="InterPro" id="IPR035963">
    <property type="entry name" value="FERM_2"/>
</dbReference>
<proteinExistence type="predicted"/>
<reference evidence="9" key="1">
    <citation type="submission" date="2020-01" db="EMBL/GenBank/DDBJ databases">
        <title>Development of genomics and gene disruption for Polysphondylium violaceum indicates a role for the polyketide synthase stlB in stalk morphogenesis.</title>
        <authorList>
            <person name="Narita B."/>
            <person name="Kawabe Y."/>
            <person name="Kin K."/>
            <person name="Saito T."/>
            <person name="Gibbs R."/>
            <person name="Kuspa A."/>
            <person name="Muzny D."/>
            <person name="Queller D."/>
            <person name="Richards S."/>
            <person name="Strassman J."/>
            <person name="Sucgang R."/>
            <person name="Worley K."/>
            <person name="Schaap P."/>
        </authorList>
    </citation>
    <scope>NUCLEOTIDE SEQUENCE</scope>
    <source>
        <strain evidence="9">QSvi11</strain>
    </source>
</reference>
<sequence>MSIMLKINMVGMGTVKTLRFSPDMSIQEVCTHIFEKTNEGGADHGLYQPNIEGKQTAKWLAMGKTLAYYDINSDSPPLDYKKKHRPQKIKLLDETIKTQLVDESTSVSDIIAGIAKKMGIKNPEEYSFMNSKGDWLNNNQILSEQGVTEADIVVMKKKFFFNDANIDRNDPVQLHLLYVQCRDAIIEGKYPAQKEELLSLASLQCQVAMGDYSPAKHVSGYLNIKEYLPLQYVKTKNIEKDIYKEYKKLVNMSEVNAKYRYVQLCRSLKTYGMTSFEVKLRVPMKKKMVDHILGITREQMILIESETKEVIKSHPLKHIKRWAATEKSFTLDFGDHEEEYLILFTNKPDEISQLIGGYIEIIMKARRDTSKTITTNDESVGVEEVMAIKKGNVATSSTFMGYGGGNGGGHQLAPSQQIAITDLKSALRATDLLIGELNTFKGGNTATPQTFTRSFTTLTPQQFKHQLITHTNAIASAANMLFNDMSNPPAQGGIAAAQQSILKRAQIIMAELNTVGTSAKNAAYFPDLASFSDEIINCATKLSECMSKLLGTASTIQGDRVDEKGRLLAQNEIFNVNSLASMMIAVCDNMYVTESSSNLIIECAKNVSAALALMLSAGSEKINLIDDELLFSQIESTIKTTSLNNEEMLSTTETLASTSCHPESRKKITDITQAAVSNANSLLTAFKSGEIPEEDYAMLSSRVQDIMESVSLISYALDCAEQEQKISITSNGTEVGQGELLRGTNLSEEFSAVANDLTASLMTLRTNIKNPDDILESYRVIANNANRLISCTKAVASRADAQSQQRLFNSANAVFESVAVLSGHCRAYVKNPENESFQTSIMESAGHLQFLTQNMSADAGKIATIIALRDNSKDMISHVSSLMSVSRSSAQFLPDQSGISLTKASKDVTDALARLMIGIKKVVADPKSESTQMELLTSAQKQSLAPMNLVSTSKRVAPKITDPNQKQALMFASDAASQSVQRLMKSCEAYKKICGHIEIEEALEAFESTISDLETTEIAIQGGFLDTVPSQAREGCTELLMVSIKELNNAKEELLTEIKVNPGRLGELVKNTTSSAGQVALASKSLICATPGKQAQKKLAGITKQLMNDMEQLIRASRSVASNPDDPASELLLDAATVDVSTSVASLVGAASHIDCKELDEASTEITALIAVKLNSIDGIQVQPTEDLSYYSEELVSSTKALNAAILQVVAMARAKNLKGLGVSAKITSSTLTSLTNNAINAIALSENEATKQNILSSTAALGQQIIGVLDFAKARVANYKDPIYDQNLLQCSKSVEDHTNKVIRALGSTGSNQDCDEAIDRIIEVSRLLDQTFMPDVSGTQTNSALEMNHQQALLTMTESSKKLGSITSNLVSSKNNGEILGKNSMEAAESVAALVEAAKQVITCTISTSPPDILLPTKAILDSVPMIASNHNNLAEIIPYARTIATNTSALLNITRERTAGLREDDERQQLIKESVVKATQQLAYSTSNLAKAVKALTAQDPNSQSLISQALKDLQTSSTALLVSTSVPSIDRGISSADFEKLLATTRNVCTSSTNLITSASSSSSKPKDQELQSILSESAVEMTSAIKDILKVSSSMMPGVNFCEEAIEVAQRSIGDLSSMALSVAVGSFDVPSNNKENLSMVESQERLAEITKSIGAGINDLLKASRQSPEAIGVSAKSLSFIAPSLVSATKVALCTLSEQDAQNDLVTESKNLGNSILKLCNASLQASSNPSKETYQAIVTKCSEASEVMSKLVAQISSGVNLIKDLEECIEKIKKSIISTNAKENQDSKSYQEYKEDITADTKHLAIALKSIVSTDQSNLVQISTMSKDVANYISNVAQNVSSILFTTSDQKIRDSIVINARQVIQNTAEMVALLKSGAMDKNSSNQTQINDAFRSTHDGITRFLQSLKQGAIGEILSDAAVENIRKVITDLDAYSLFAAAGQLDEDSLSSSKLDQATQQANLKNLQKDIVYGSKLLIVSASQLVGSSKGTQEHLGSATTKVANTVTDLVKSAKEIASVLSDIGSQQDILSASKALSIASQQLVLAGKDAQRFKKDTTAFRSLGKAAEGVAEVVGNFLASVYHAISEAGRGIKELEKTFVLVTSYHEKPENIISNSKASAETFAQAARDVAKSSIDIVTSYQTSQDELVKSSQELSASVQSFISNSKGVLSLLGTTAEEEELKTKVNENVKNVTLTVLNHIKQVKDQDKGVTGVKVSASSRAVADNIQSILAISKSLPGGQNIVVDDDITEDLEQTAEDELLACAKSIEEATANLIAARPKTKITKGGMLDAEGIAATIVDASSAIAQAVSRLVHAAAVAQGKRRENAVGNFYSKDPTWSNGLISAAKAVAAATHRLVEAGIKAGTGKAEEEELIATARAVAAATALLVSASRAKSGDDSGSQAAHSALSAAAKKVAAATSDLVSAAKAATVFEEQQEEEQQQDFNFTGSKVKELEQQMKILRLEKELESERRKMLNSRKQNYKK</sequence>
<evidence type="ECO:0000256" key="1">
    <source>
        <dbReference type="ARBA" id="ARBA00004245"/>
    </source>
</evidence>
<name>A0A8J4PSW6_9MYCE</name>
<evidence type="ECO:0008006" key="11">
    <source>
        <dbReference type="Google" id="ProtNLM"/>
    </source>
</evidence>
<evidence type="ECO:0000256" key="3">
    <source>
        <dbReference type="ARBA" id="ARBA00022490"/>
    </source>
</evidence>
<dbReference type="GO" id="GO:0005856">
    <property type="term" value="C:cytoskeleton"/>
    <property type="evidence" value="ECO:0007669"/>
    <property type="project" value="UniProtKB-SubCell"/>
</dbReference>
<dbReference type="InterPro" id="IPR011993">
    <property type="entry name" value="PH-like_dom_sf"/>
</dbReference>
<feature type="domain" description="FERM" evidence="7">
    <location>
        <begin position="85"/>
        <end position="366"/>
    </location>
</feature>
<dbReference type="SMART" id="SM00295">
    <property type="entry name" value="B41"/>
    <property type="match status" value="1"/>
</dbReference>
<gene>
    <name evidence="9" type="ORF">CYY_006287</name>
</gene>
<dbReference type="PROSITE" id="PS50057">
    <property type="entry name" value="FERM_3"/>
    <property type="match status" value="1"/>
</dbReference>
<protein>
    <recommendedName>
        <fullName evidence="11">TalinB</fullName>
    </recommendedName>
</protein>
<dbReference type="Pfam" id="PF21865">
    <property type="entry name" value="TLN1-like_RS"/>
    <property type="match status" value="3"/>
</dbReference>
<accession>A0A8J4PSW6</accession>
<dbReference type="Proteomes" id="UP000695562">
    <property type="component" value="Unassembled WGS sequence"/>
</dbReference>
<dbReference type="InterPro" id="IPR000299">
    <property type="entry name" value="FERM_domain"/>
</dbReference>
<dbReference type="InterPro" id="IPR014352">
    <property type="entry name" value="FERM/acyl-CoA-bd_prot_sf"/>
</dbReference>
<dbReference type="Pfam" id="PF00373">
    <property type="entry name" value="FERM_M"/>
    <property type="match status" value="1"/>
</dbReference>